<dbReference type="Proteomes" id="UP000663852">
    <property type="component" value="Unassembled WGS sequence"/>
</dbReference>
<comment type="caution">
    <text evidence="2">The sequence shown here is derived from an EMBL/GenBank/DDBJ whole genome shotgun (WGS) entry which is preliminary data.</text>
</comment>
<dbReference type="OrthoDB" id="10027808at2759"/>
<proteinExistence type="predicted"/>
<reference evidence="2" key="1">
    <citation type="submission" date="2021-02" db="EMBL/GenBank/DDBJ databases">
        <authorList>
            <person name="Nowell W R."/>
        </authorList>
    </citation>
    <scope>NUCLEOTIDE SEQUENCE</scope>
</reference>
<organism evidence="2 3">
    <name type="scientific">Adineta ricciae</name>
    <name type="common">Rotifer</name>
    <dbReference type="NCBI Taxonomy" id="249248"/>
    <lineage>
        <taxon>Eukaryota</taxon>
        <taxon>Metazoa</taxon>
        <taxon>Spiralia</taxon>
        <taxon>Gnathifera</taxon>
        <taxon>Rotifera</taxon>
        <taxon>Eurotatoria</taxon>
        <taxon>Bdelloidea</taxon>
        <taxon>Adinetida</taxon>
        <taxon>Adinetidae</taxon>
        <taxon>Adineta</taxon>
    </lineage>
</organism>
<evidence type="ECO:0000313" key="2">
    <source>
        <dbReference type="EMBL" id="CAF1186761.1"/>
    </source>
</evidence>
<accession>A0A814VDS5</accession>
<dbReference type="AlphaFoldDB" id="A0A814VDS5"/>
<dbReference type="Proteomes" id="UP000663828">
    <property type="component" value="Unassembled WGS sequence"/>
</dbReference>
<keyword evidence="3" id="KW-1185">Reference proteome</keyword>
<evidence type="ECO:0000313" key="1">
    <source>
        <dbReference type="EMBL" id="CAF1167610.1"/>
    </source>
</evidence>
<gene>
    <name evidence="1" type="ORF">EDS130_LOCUS23504</name>
    <name evidence="2" type="ORF">XAT740_LOCUS22884</name>
</gene>
<protein>
    <submittedName>
        <fullName evidence="2">Uncharacterized protein</fullName>
    </submittedName>
</protein>
<name>A0A814VDS5_ADIRI</name>
<dbReference type="EMBL" id="CAJNOJ010000128">
    <property type="protein sequence ID" value="CAF1167610.1"/>
    <property type="molecule type" value="Genomic_DNA"/>
</dbReference>
<dbReference type="EMBL" id="CAJNOR010001705">
    <property type="protein sequence ID" value="CAF1186761.1"/>
    <property type="molecule type" value="Genomic_DNA"/>
</dbReference>
<sequence>MKYTISRQFSLNKEKFEVICNAKTVCTVKASPSKENKDQFKIKITKPLSKRFSPESCSVESDPSNSKHYLIYTNDANTDEKVLFGELTYELCSYNNYLYTIIIGRKLYKVRSSDLKDRRLAIIDTIEPSNSQYPALQCPETLFQVIDSFSKSNSTYHVTINDQEKQFGYLAIVILIDLHERNRA</sequence>
<evidence type="ECO:0000313" key="3">
    <source>
        <dbReference type="Proteomes" id="UP000663828"/>
    </source>
</evidence>